<organism evidence="2 3">
    <name type="scientific">Archangium violaceum Cb vi76</name>
    <dbReference type="NCBI Taxonomy" id="1406225"/>
    <lineage>
        <taxon>Bacteria</taxon>
        <taxon>Pseudomonadati</taxon>
        <taxon>Myxococcota</taxon>
        <taxon>Myxococcia</taxon>
        <taxon>Myxococcales</taxon>
        <taxon>Cystobacterineae</taxon>
        <taxon>Archangiaceae</taxon>
        <taxon>Archangium</taxon>
    </lineage>
</organism>
<dbReference type="Proteomes" id="UP000028547">
    <property type="component" value="Unassembled WGS sequence"/>
</dbReference>
<dbReference type="RefSeq" id="WP_043410927.1">
    <property type="nucleotide sequence ID" value="NZ_JPMI01000329.1"/>
</dbReference>
<evidence type="ECO:0008006" key="4">
    <source>
        <dbReference type="Google" id="ProtNLM"/>
    </source>
</evidence>
<gene>
    <name evidence="2" type="ORF">Q664_45315</name>
</gene>
<keyword evidence="1" id="KW-0812">Transmembrane</keyword>
<keyword evidence="1" id="KW-0472">Membrane</keyword>
<comment type="caution">
    <text evidence="2">The sequence shown here is derived from an EMBL/GenBank/DDBJ whole genome shotgun (WGS) entry which is preliminary data.</text>
</comment>
<keyword evidence="1" id="KW-1133">Transmembrane helix</keyword>
<sequence length="254" mass="27679">MRLAIPQAPRRVPLSKVPGAIARLVRGGMLGLVLMAVPGAGARALDRFVVEELDFLSRAQELEGQLAALTLPPRGEREGAEATLEVLYAVDEVRYSASGVRTDAEYAEGLGPGARVLLLVDPQVPDKPREARYVRARAEALGLVPWGLGLGALVGVGLFARELRRTLRAELEPLRKGMLVWLTPDGPLPESRREVLFPASYWKQDQKHAVRARLRSGRAPVRNGDKVLAAVLSSLPGEARVIDEELARTLGWVR</sequence>
<evidence type="ECO:0000313" key="2">
    <source>
        <dbReference type="EMBL" id="KFA87805.1"/>
    </source>
</evidence>
<protein>
    <recommendedName>
        <fullName evidence="4">DUF3592 domain-containing protein</fullName>
    </recommendedName>
</protein>
<accession>A0A084SH70</accession>
<reference evidence="2 3" key="1">
    <citation type="submission" date="2014-07" db="EMBL/GenBank/DDBJ databases">
        <title>Draft Genome Sequence of Gephyronic Acid Producer, Cystobacter violaceus Strain Cb vi76.</title>
        <authorList>
            <person name="Stevens D.C."/>
            <person name="Young J."/>
            <person name="Carmichael R."/>
            <person name="Tan J."/>
            <person name="Taylor R.E."/>
        </authorList>
    </citation>
    <scope>NUCLEOTIDE SEQUENCE [LARGE SCALE GENOMIC DNA]</scope>
    <source>
        <strain evidence="2 3">Cb vi76</strain>
    </source>
</reference>
<evidence type="ECO:0000256" key="1">
    <source>
        <dbReference type="SAM" id="Phobius"/>
    </source>
</evidence>
<name>A0A084SH70_9BACT</name>
<dbReference type="AlphaFoldDB" id="A0A084SH70"/>
<evidence type="ECO:0000313" key="3">
    <source>
        <dbReference type="Proteomes" id="UP000028547"/>
    </source>
</evidence>
<proteinExistence type="predicted"/>
<feature type="transmembrane region" description="Helical" evidence="1">
    <location>
        <begin position="140"/>
        <end position="160"/>
    </location>
</feature>
<dbReference type="EMBL" id="JPMI01000329">
    <property type="protein sequence ID" value="KFA87805.1"/>
    <property type="molecule type" value="Genomic_DNA"/>
</dbReference>